<evidence type="ECO:0000256" key="2">
    <source>
        <dbReference type="ARBA" id="ARBA00006665"/>
    </source>
</evidence>
<keyword evidence="3" id="KW-0812">Transmembrane</keyword>
<evidence type="ECO:0000256" key="5">
    <source>
        <dbReference type="ARBA" id="ARBA00023136"/>
    </source>
</evidence>
<evidence type="ECO:0000256" key="1">
    <source>
        <dbReference type="ARBA" id="ARBA00004141"/>
    </source>
</evidence>
<accession>A0A1D6HN25</accession>
<comment type="similarity">
    <text evidence="2">Belongs to the TDE1 family.</text>
</comment>
<proteinExistence type="inferred from homology"/>
<sequence length="316" mass="35134">MAGIKDQKDPRDKIHHGGWMAKIFCWVIIVFLMFFVPNGVVSFYESISKFGSGLFLLVQVVLLLDFVHGWNENWVAKDEQFWYMALLVVSVVCYIATFCFSGLLFHWFTPSGHDCGLNLFFIVFTLILVFAFAIVALHPKINGSLLPASVIGMYCTYLCYSGLSSEPRDYECNGLHNHSKAVSTGSLTLGLLTTVLSVVYSAVRAGSSATVLSPPDSPRGTDKPLLPFSKADEQEDKKDVPRPVTYSYSFFHLIFSLASMYSAMLLTGWSTSVGESGKLVDVGWPSVWVRIATQWATAGLFIWSLVAPVLFPDREF</sequence>
<dbReference type="PANTHER" id="PTHR10383">
    <property type="entry name" value="SERINE INCORPORATOR"/>
    <property type="match status" value="1"/>
</dbReference>
<gene>
    <name evidence="6" type="ORF">ZEAMMB73_Zm00001d018359</name>
</gene>
<keyword evidence="5" id="KW-0472">Membrane</keyword>
<dbReference type="OMA" id="DKHCNPL"/>
<evidence type="ECO:0000256" key="4">
    <source>
        <dbReference type="ARBA" id="ARBA00022989"/>
    </source>
</evidence>
<organism evidence="6">
    <name type="scientific">Zea mays</name>
    <name type="common">Maize</name>
    <dbReference type="NCBI Taxonomy" id="4577"/>
    <lineage>
        <taxon>Eukaryota</taxon>
        <taxon>Viridiplantae</taxon>
        <taxon>Streptophyta</taxon>
        <taxon>Embryophyta</taxon>
        <taxon>Tracheophyta</taxon>
        <taxon>Spermatophyta</taxon>
        <taxon>Magnoliopsida</taxon>
        <taxon>Liliopsida</taxon>
        <taxon>Poales</taxon>
        <taxon>Poaceae</taxon>
        <taxon>PACMAD clade</taxon>
        <taxon>Panicoideae</taxon>
        <taxon>Andropogonodae</taxon>
        <taxon>Andropogoneae</taxon>
        <taxon>Tripsacinae</taxon>
        <taxon>Zea</taxon>
    </lineage>
</organism>
<name>A0A1D6HN25_MAIZE</name>
<protein>
    <submittedName>
        <fullName evidence="6">Serinc-domain containing serine and sphingolipid biosynthesis protein</fullName>
    </submittedName>
</protein>
<dbReference type="PANTHER" id="PTHR10383:SF54">
    <property type="entry name" value="SERINC-DOMAIN CONTAINING SERINE AND SPHINGOLIPID BIOSYNTHESIS PROTEIN"/>
    <property type="match status" value="1"/>
</dbReference>
<evidence type="ECO:0000313" key="6">
    <source>
        <dbReference type="EMBL" id="AQK75710.1"/>
    </source>
</evidence>
<dbReference type="EMBL" id="CM000781">
    <property type="protein sequence ID" value="AQK75710.1"/>
    <property type="molecule type" value="Genomic_DNA"/>
</dbReference>
<keyword evidence="4" id="KW-1133">Transmembrane helix</keyword>
<reference evidence="6" key="1">
    <citation type="submission" date="2015-12" db="EMBL/GenBank/DDBJ databases">
        <title>Update maize B73 reference genome by single molecule sequencing technologies.</title>
        <authorList>
            <consortium name="Maize Genome Sequencing Project"/>
            <person name="Ware D."/>
        </authorList>
    </citation>
    <scope>NUCLEOTIDE SEQUENCE</scope>
    <source>
        <tissue evidence="6">Seedling</tissue>
    </source>
</reference>
<dbReference type="GO" id="GO:0016020">
    <property type="term" value="C:membrane"/>
    <property type="evidence" value="ECO:0007669"/>
    <property type="project" value="UniProtKB-SubCell"/>
</dbReference>
<evidence type="ECO:0000256" key="3">
    <source>
        <dbReference type="ARBA" id="ARBA00022692"/>
    </source>
</evidence>
<dbReference type="Pfam" id="PF03348">
    <property type="entry name" value="Serinc"/>
    <property type="match status" value="1"/>
</dbReference>
<dbReference type="ExpressionAtlas" id="A0A1D6HN25">
    <property type="expression patterns" value="baseline and differential"/>
</dbReference>
<dbReference type="AlphaFoldDB" id="A0A1D6HN25"/>
<dbReference type="InterPro" id="IPR005016">
    <property type="entry name" value="TDE1/TMS"/>
</dbReference>
<comment type="subcellular location">
    <subcellularLocation>
        <location evidence="1">Membrane</location>
        <topology evidence="1">Multi-pass membrane protein</topology>
    </subcellularLocation>
</comment>